<dbReference type="KEGG" id="fax:FUAX_32360"/>
<sequence length="195" mass="21707">MGSEEKTLQAGITYGEYRELANKSLETGDIRGGAGMRDYVELNNRRMDRAEKTVKIGEDLAEAVENMTESHTMIVLSEAWCGDASQSVPVLAKIGELSDKLKTRILFRDDNLDLMDRYLTNGGRAIPKAIFVRDSDGAEVASWGPRPEEPQAIVKAWKEAGGENKDKMIADVQKWYAKDRGNSIQKEIKEVVKGL</sequence>
<evidence type="ECO:0000313" key="1">
    <source>
        <dbReference type="EMBL" id="BDD10804.1"/>
    </source>
</evidence>
<dbReference type="Proteomes" id="UP001348817">
    <property type="component" value="Chromosome"/>
</dbReference>
<accession>A0AAU9D8B6</accession>
<organism evidence="1 2">
    <name type="scientific">Fulvitalea axinellae</name>
    <dbReference type="NCBI Taxonomy" id="1182444"/>
    <lineage>
        <taxon>Bacteria</taxon>
        <taxon>Pseudomonadati</taxon>
        <taxon>Bacteroidota</taxon>
        <taxon>Cytophagia</taxon>
        <taxon>Cytophagales</taxon>
        <taxon>Persicobacteraceae</taxon>
        <taxon>Fulvitalea</taxon>
    </lineage>
</organism>
<dbReference type="InterPro" id="IPR036249">
    <property type="entry name" value="Thioredoxin-like_sf"/>
</dbReference>
<evidence type="ECO:0000313" key="2">
    <source>
        <dbReference type="Proteomes" id="UP001348817"/>
    </source>
</evidence>
<dbReference type="AlphaFoldDB" id="A0AAU9D8B6"/>
<reference evidence="1 2" key="1">
    <citation type="submission" date="2021-12" db="EMBL/GenBank/DDBJ databases">
        <title>Genome sequencing of bacteria with rrn-lacking chromosome and rrn-plasmid.</title>
        <authorList>
            <person name="Anda M."/>
            <person name="Iwasaki W."/>
        </authorList>
    </citation>
    <scope>NUCLEOTIDE SEQUENCE [LARGE SCALE GENOMIC DNA]</scope>
    <source>
        <strain evidence="1 2">DSM 100852</strain>
    </source>
</reference>
<dbReference type="Gene3D" id="3.40.30.10">
    <property type="entry name" value="Glutaredoxin"/>
    <property type="match status" value="1"/>
</dbReference>
<dbReference type="RefSeq" id="WP_338392338.1">
    <property type="nucleotide sequence ID" value="NZ_AP025314.1"/>
</dbReference>
<dbReference type="Pfam" id="PF14595">
    <property type="entry name" value="Thioredoxin_9"/>
    <property type="match status" value="1"/>
</dbReference>
<gene>
    <name evidence="1" type="ORF">FUAX_32360</name>
</gene>
<proteinExistence type="predicted"/>
<dbReference type="EMBL" id="AP025314">
    <property type="protein sequence ID" value="BDD10804.1"/>
    <property type="molecule type" value="Genomic_DNA"/>
</dbReference>
<dbReference type="SUPFAM" id="SSF52833">
    <property type="entry name" value="Thioredoxin-like"/>
    <property type="match status" value="1"/>
</dbReference>
<name>A0AAU9D8B6_9BACT</name>
<protein>
    <submittedName>
        <fullName evidence="1">Thioredoxin</fullName>
    </submittedName>
</protein>
<keyword evidence="2" id="KW-1185">Reference proteome</keyword>